<accession>A0A158L117</accession>
<dbReference type="RefSeq" id="WP_087649869.1">
    <property type="nucleotide sequence ID" value="NZ_FCON02000239.1"/>
</dbReference>
<dbReference type="AlphaFoldDB" id="A0A158L117"/>
<dbReference type="EMBL" id="FCON02000239">
    <property type="protein sequence ID" value="SAL86689.1"/>
    <property type="molecule type" value="Genomic_DNA"/>
</dbReference>
<sequence>MNLHDQLGALELSLDELLQTAAVSVNVDSANSADSAEPAAPAQPAAPADEKPTLTVSRPARDAIEMTIGGKSVLLNPEGVSQLIEELSNARSSMTVEQPGGLPPGWRFAATRNPMMATQKQSNGDRLLVLRHTGHGWVPYTFSPDTVIEMYAMLTKR</sequence>
<evidence type="ECO:0000256" key="1">
    <source>
        <dbReference type="SAM" id="MobiDB-lite"/>
    </source>
</evidence>
<organism evidence="2 3">
    <name type="scientific">Caballeronia choica</name>
    <dbReference type="NCBI Taxonomy" id="326476"/>
    <lineage>
        <taxon>Bacteria</taxon>
        <taxon>Pseudomonadati</taxon>
        <taxon>Pseudomonadota</taxon>
        <taxon>Betaproteobacteria</taxon>
        <taxon>Burkholderiales</taxon>
        <taxon>Burkholderiaceae</taxon>
        <taxon>Caballeronia</taxon>
    </lineage>
</organism>
<feature type="region of interest" description="Disordered" evidence="1">
    <location>
        <begin position="32"/>
        <end position="58"/>
    </location>
</feature>
<proteinExistence type="predicted"/>
<protein>
    <submittedName>
        <fullName evidence="2">Phage tail protein</fullName>
    </submittedName>
</protein>
<evidence type="ECO:0000313" key="2">
    <source>
        <dbReference type="EMBL" id="SAL86689.1"/>
    </source>
</evidence>
<comment type="caution">
    <text evidence="2">The sequence shown here is derived from an EMBL/GenBank/DDBJ whole genome shotgun (WGS) entry which is preliminary data.</text>
</comment>
<reference evidence="2" key="1">
    <citation type="submission" date="2016-01" db="EMBL/GenBank/DDBJ databases">
        <authorList>
            <person name="Peeters C."/>
        </authorList>
    </citation>
    <scope>NUCLEOTIDE SEQUENCE [LARGE SCALE GENOMIC DNA]</scope>
    <source>
        <strain evidence="2">LMG 22940</strain>
    </source>
</reference>
<gene>
    <name evidence="2" type="ORF">AWB68_08113</name>
</gene>
<keyword evidence="3" id="KW-1185">Reference proteome</keyword>
<dbReference type="Proteomes" id="UP000054770">
    <property type="component" value="Unassembled WGS sequence"/>
</dbReference>
<name>A0A158L117_9BURK</name>
<evidence type="ECO:0000313" key="3">
    <source>
        <dbReference type="Proteomes" id="UP000054770"/>
    </source>
</evidence>
<feature type="compositionally biased region" description="Low complexity" evidence="1">
    <location>
        <begin position="32"/>
        <end position="47"/>
    </location>
</feature>
<dbReference type="OrthoDB" id="9114065at2"/>